<dbReference type="AlphaFoldDB" id="W8BCE1"/>
<feature type="region of interest" description="Disordered" evidence="1">
    <location>
        <begin position="351"/>
        <end position="377"/>
    </location>
</feature>
<dbReference type="Pfam" id="PF00651">
    <property type="entry name" value="BTB"/>
    <property type="match status" value="1"/>
</dbReference>
<name>W8BCE1_CERCA</name>
<reference evidence="3" key="2">
    <citation type="journal article" date="2014" name="BMC Genomics">
        <title>A genomic perspective to assessing quality of mass-reared SIT flies used in Mediterranean fruit fly (Ceratitis capitata) eradication in California.</title>
        <authorList>
            <person name="Calla B."/>
            <person name="Hall B."/>
            <person name="Hou S."/>
            <person name="Geib S.M."/>
        </authorList>
    </citation>
    <scope>NUCLEOTIDE SEQUENCE</scope>
</reference>
<evidence type="ECO:0000256" key="1">
    <source>
        <dbReference type="SAM" id="MobiDB-lite"/>
    </source>
</evidence>
<dbReference type="Gene3D" id="3.30.710.10">
    <property type="entry name" value="Potassium Channel Kv1.1, Chain A"/>
    <property type="match status" value="1"/>
</dbReference>
<evidence type="ECO:0000313" key="3">
    <source>
        <dbReference type="EMBL" id="JAB90836.1"/>
    </source>
</evidence>
<sequence length="464" mass="53203">MNPIFPPSFSQPVPPPQCKSVQLAHQLMDSTTMATQFSRRFEQLLRSEKFYDCVFHIAGGAQLKCHKLILSTASPVFEAMFYGPLREQQQEIEILDISAEIFQMLLNYIYTGTIDFELLSLEEAIELYYCAEKYLVADLSQSCLLAIARKLRYTNILPALELCVCMELRDLLEVCMSFFTRCCLNNPQYMTSHKRHYVHVSKECIKAIIAANKGEKTSKQLLWFVYEWCQQECHELGLQQEDCALIISDLQLPTAGDVECDDKALKAQHEQCNSIERSYFKACRPFTIDQDNYTWTVYVKCNRFIALRGLIICSRLTPNLSPPLAHYALNAQPSEYSENLHIEILAPARNANDDQQQQQHAVDGSDGESEESDQEANAETVIWQHKVTKQPTRYNCDMNIEWGDGLMITPDIEYKIRLIWRTDAFGSEYPCSLQSFLVDGIRFRDVPLQAGSLVKGLKFTNLVE</sequence>
<reference evidence="3" key="1">
    <citation type="submission" date="2013-07" db="EMBL/GenBank/DDBJ databases">
        <authorList>
            <person name="Geib S."/>
        </authorList>
    </citation>
    <scope>NUCLEOTIDE SEQUENCE</scope>
</reference>
<feature type="domain" description="BTB" evidence="2">
    <location>
        <begin position="51"/>
        <end position="118"/>
    </location>
</feature>
<evidence type="ECO:0000259" key="2">
    <source>
        <dbReference type="PROSITE" id="PS50097"/>
    </source>
</evidence>
<dbReference type="InterPro" id="IPR000210">
    <property type="entry name" value="BTB/POZ_dom"/>
</dbReference>
<organism evidence="3">
    <name type="scientific">Ceratitis capitata</name>
    <name type="common">Mediterranean fruit fly</name>
    <name type="synonym">Tephritis capitata</name>
    <dbReference type="NCBI Taxonomy" id="7213"/>
    <lineage>
        <taxon>Eukaryota</taxon>
        <taxon>Metazoa</taxon>
        <taxon>Ecdysozoa</taxon>
        <taxon>Arthropoda</taxon>
        <taxon>Hexapoda</taxon>
        <taxon>Insecta</taxon>
        <taxon>Pterygota</taxon>
        <taxon>Neoptera</taxon>
        <taxon>Endopterygota</taxon>
        <taxon>Diptera</taxon>
        <taxon>Brachycera</taxon>
        <taxon>Muscomorpha</taxon>
        <taxon>Tephritoidea</taxon>
        <taxon>Tephritidae</taxon>
        <taxon>Ceratitis</taxon>
        <taxon>Ceratitis</taxon>
    </lineage>
</organism>
<protein>
    <submittedName>
        <fullName evidence="3">Speckle-type POZ protein-like A</fullName>
    </submittedName>
</protein>
<dbReference type="EMBL" id="GAMC01015719">
    <property type="protein sequence ID" value="JAB90836.1"/>
    <property type="molecule type" value="mRNA"/>
</dbReference>
<dbReference type="InterPro" id="IPR011333">
    <property type="entry name" value="SKP1/BTB/POZ_sf"/>
</dbReference>
<proteinExistence type="evidence at transcript level"/>
<dbReference type="PROSITE" id="PS50097">
    <property type="entry name" value="BTB"/>
    <property type="match status" value="1"/>
</dbReference>
<accession>W8BCE1</accession>
<gene>
    <name evidence="3" type="primary">SPOLA</name>
</gene>
<dbReference type="PANTHER" id="PTHR24413">
    <property type="entry name" value="SPECKLE-TYPE POZ PROTEIN"/>
    <property type="match status" value="1"/>
</dbReference>
<dbReference type="OrthoDB" id="624345at2759"/>
<dbReference type="SUPFAM" id="SSF54695">
    <property type="entry name" value="POZ domain"/>
    <property type="match status" value="1"/>
</dbReference>
<dbReference type="CDD" id="cd18186">
    <property type="entry name" value="BTB_POZ_ZBTB_KLHL-like"/>
    <property type="match status" value="1"/>
</dbReference>
<feature type="compositionally biased region" description="Acidic residues" evidence="1">
    <location>
        <begin position="365"/>
        <end position="376"/>
    </location>
</feature>
<dbReference type="SMART" id="SM00225">
    <property type="entry name" value="BTB"/>
    <property type="match status" value="1"/>
</dbReference>